<comment type="caution">
    <text evidence="7">The sequence shown here is derived from an EMBL/GenBank/DDBJ whole genome shotgun (WGS) entry which is preliminary data.</text>
</comment>
<dbReference type="RefSeq" id="WP_307107487.1">
    <property type="nucleotide sequence ID" value="NZ_JAUTAS010000001.1"/>
</dbReference>
<dbReference type="InterPro" id="IPR050683">
    <property type="entry name" value="Bact_Polysacc_Export_ATP-bd"/>
</dbReference>
<proteinExistence type="inferred from homology"/>
<dbReference type="InterPro" id="IPR003593">
    <property type="entry name" value="AAA+_ATPase"/>
</dbReference>
<dbReference type="PROSITE" id="PS50893">
    <property type="entry name" value="ABC_TRANSPORTER_2"/>
    <property type="match status" value="1"/>
</dbReference>
<dbReference type="InterPro" id="IPR003439">
    <property type="entry name" value="ABC_transporter-like_ATP-bd"/>
</dbReference>
<dbReference type="Gene3D" id="2.70.50.60">
    <property type="entry name" value="abc- transporter (atp binding component) like domain"/>
    <property type="match status" value="1"/>
</dbReference>
<accession>A0AAP5ALT2</accession>
<dbReference type="InterPro" id="IPR017871">
    <property type="entry name" value="ABC_transporter-like_CS"/>
</dbReference>
<evidence type="ECO:0000259" key="6">
    <source>
        <dbReference type="PROSITE" id="PS50893"/>
    </source>
</evidence>
<dbReference type="EMBL" id="JAUTAS010000001">
    <property type="protein sequence ID" value="MDQ1109930.1"/>
    <property type="molecule type" value="Genomic_DNA"/>
</dbReference>
<evidence type="ECO:0000313" key="7">
    <source>
        <dbReference type="EMBL" id="MDQ1109930.1"/>
    </source>
</evidence>
<dbReference type="AlphaFoldDB" id="A0AAP5ALT2"/>
<dbReference type="SMART" id="SM00382">
    <property type="entry name" value="AAA"/>
    <property type="match status" value="1"/>
</dbReference>
<dbReference type="CDD" id="cd03220">
    <property type="entry name" value="ABC_KpsT_Wzt"/>
    <property type="match status" value="1"/>
</dbReference>
<dbReference type="InterPro" id="IPR027417">
    <property type="entry name" value="P-loop_NTPase"/>
</dbReference>
<evidence type="ECO:0000256" key="3">
    <source>
        <dbReference type="ARBA" id="ARBA00022741"/>
    </source>
</evidence>
<keyword evidence="3" id="KW-0547">Nucleotide-binding</keyword>
<feature type="region of interest" description="Disordered" evidence="5">
    <location>
        <begin position="247"/>
        <end position="270"/>
    </location>
</feature>
<comment type="similarity">
    <text evidence="1">Belongs to the ABC transporter superfamily.</text>
</comment>
<keyword evidence="2" id="KW-0813">Transport</keyword>
<gene>
    <name evidence="7" type="ORF">QE424_003089</name>
</gene>
<dbReference type="Gene3D" id="3.40.50.300">
    <property type="entry name" value="P-loop containing nucleotide triphosphate hydrolases"/>
    <property type="match status" value="1"/>
</dbReference>
<dbReference type="SUPFAM" id="SSF52540">
    <property type="entry name" value="P-loop containing nucleoside triphosphate hydrolases"/>
    <property type="match status" value="1"/>
</dbReference>
<dbReference type="PANTHER" id="PTHR46743:SF2">
    <property type="entry name" value="TEICHOIC ACIDS EXPORT ATP-BINDING PROTEIN TAGH"/>
    <property type="match status" value="1"/>
</dbReference>
<feature type="domain" description="ABC transporter" evidence="6">
    <location>
        <begin position="5"/>
        <end position="245"/>
    </location>
</feature>
<evidence type="ECO:0000256" key="4">
    <source>
        <dbReference type="ARBA" id="ARBA00022840"/>
    </source>
</evidence>
<dbReference type="PROSITE" id="PS00211">
    <property type="entry name" value="ABC_TRANSPORTER_1"/>
    <property type="match status" value="1"/>
</dbReference>
<dbReference type="InterPro" id="IPR015860">
    <property type="entry name" value="ABC_transpr_TagH-like"/>
</dbReference>
<dbReference type="Proteomes" id="UP001226084">
    <property type="component" value="Unassembled WGS sequence"/>
</dbReference>
<dbReference type="GO" id="GO:0005524">
    <property type="term" value="F:ATP binding"/>
    <property type="evidence" value="ECO:0007669"/>
    <property type="project" value="UniProtKB-KW"/>
</dbReference>
<evidence type="ECO:0000256" key="5">
    <source>
        <dbReference type="SAM" id="MobiDB-lite"/>
    </source>
</evidence>
<dbReference type="Pfam" id="PF00005">
    <property type="entry name" value="ABC_tran"/>
    <property type="match status" value="1"/>
</dbReference>
<dbReference type="InterPro" id="IPR029439">
    <property type="entry name" value="Wzt_C"/>
</dbReference>
<dbReference type="GO" id="GO:0140359">
    <property type="term" value="F:ABC-type transporter activity"/>
    <property type="evidence" value="ECO:0007669"/>
    <property type="project" value="InterPro"/>
</dbReference>
<sequence length="429" mass="46751">MSGMLKLDNVGKAYRHWSSEWLRAASWFGLPVEPTEEHWIIRNVNLTISPGEAVGVVGRNGAGKSTLLKLITGTTQPTEGSVVRGGRIAAILELGMGFNPDLTGRQNCFHSAGLMGYSQQQIEAMMPSIEAFAEVGEYFDEPVRTYSSGMQVRVAFAVATAFRPDILIVDEALSVGDAYFQAKCFKRVQEFKEQGTTLILVSHSVGDIVKHCDRVIFIKDGGVHADGPSREISNLYLDELFGRKPGNPVVAQDGPSTSPESMGAGTEDRFHTRRGYNKGEHRWGQGGARIIDYAVVSRGEENPARLDSGARTEFMMKIVFDQDVESAVPGILIKTLEGLFLYGTNSFLAGNGAVVVSAKAGDVMVCSFQLPMNVNEGHYMVSLGISSGDPLSELTPLDRRYDSILLDVSRPMQFWGIVDLNAEFSVRAA</sequence>
<evidence type="ECO:0000256" key="1">
    <source>
        <dbReference type="ARBA" id="ARBA00005417"/>
    </source>
</evidence>
<dbReference type="CDD" id="cd10147">
    <property type="entry name" value="Wzt_C-like"/>
    <property type="match status" value="1"/>
</dbReference>
<evidence type="ECO:0000313" key="8">
    <source>
        <dbReference type="Proteomes" id="UP001226084"/>
    </source>
</evidence>
<keyword evidence="4 7" id="KW-0067">ATP-binding</keyword>
<organism evidence="7 8">
    <name type="scientific">Stenotrophomonas rhizophila</name>
    <dbReference type="NCBI Taxonomy" id="216778"/>
    <lineage>
        <taxon>Bacteria</taxon>
        <taxon>Pseudomonadati</taxon>
        <taxon>Pseudomonadota</taxon>
        <taxon>Gammaproteobacteria</taxon>
        <taxon>Lysobacterales</taxon>
        <taxon>Lysobacteraceae</taxon>
        <taxon>Stenotrophomonas</taxon>
    </lineage>
</organism>
<reference evidence="7" key="1">
    <citation type="submission" date="2023-07" db="EMBL/GenBank/DDBJ databases">
        <title>Functional and genomic diversity of the sorghum phyllosphere microbiome.</title>
        <authorList>
            <person name="Shade A."/>
        </authorList>
    </citation>
    <scope>NUCLEOTIDE SEQUENCE</scope>
    <source>
        <strain evidence="7">SORGH_AS_0457</strain>
    </source>
</reference>
<dbReference type="GO" id="GO:0016020">
    <property type="term" value="C:membrane"/>
    <property type="evidence" value="ECO:0007669"/>
    <property type="project" value="InterPro"/>
</dbReference>
<dbReference type="GO" id="GO:0016887">
    <property type="term" value="F:ATP hydrolysis activity"/>
    <property type="evidence" value="ECO:0007669"/>
    <property type="project" value="InterPro"/>
</dbReference>
<evidence type="ECO:0000256" key="2">
    <source>
        <dbReference type="ARBA" id="ARBA00022448"/>
    </source>
</evidence>
<dbReference type="PANTHER" id="PTHR46743">
    <property type="entry name" value="TEICHOIC ACIDS EXPORT ATP-BINDING PROTEIN TAGH"/>
    <property type="match status" value="1"/>
</dbReference>
<protein>
    <submittedName>
        <fullName evidence="7">Lipopolysaccharide transport system ATP-binding protein</fullName>
    </submittedName>
</protein>
<dbReference type="Pfam" id="PF14524">
    <property type="entry name" value="Wzt_C"/>
    <property type="match status" value="1"/>
</dbReference>
<name>A0AAP5ALT2_9GAMM</name>